<evidence type="ECO:0000313" key="3">
    <source>
        <dbReference type="EMBL" id="JAP37404.1"/>
    </source>
</evidence>
<evidence type="ECO:0000259" key="2">
    <source>
        <dbReference type="Pfam" id="PF01156"/>
    </source>
</evidence>
<proteinExistence type="inferred from homology"/>
<name>A0A0V0IXZ2_SOLCH</name>
<dbReference type="SUPFAM" id="SSF53590">
    <property type="entry name" value="Nucleoside hydrolase"/>
    <property type="match status" value="1"/>
</dbReference>
<dbReference type="EMBL" id="GEDG01000982">
    <property type="protein sequence ID" value="JAP37404.1"/>
    <property type="molecule type" value="Transcribed_RNA"/>
</dbReference>
<dbReference type="InterPro" id="IPR001910">
    <property type="entry name" value="Inosine/uridine_hydrolase_dom"/>
</dbReference>
<dbReference type="PANTHER" id="PTHR46692">
    <property type="entry name" value="INOSINE-URIDINE PREFERRING NUCLEOSIDE HYDROLASE FAMILY PROTEIN"/>
    <property type="match status" value="1"/>
</dbReference>
<protein>
    <submittedName>
        <fullName evidence="3">Putative ovule protein</fullName>
    </submittedName>
</protein>
<dbReference type="EMBL" id="GEDG01000844">
    <property type="protein sequence ID" value="JAP37541.1"/>
    <property type="molecule type" value="Transcribed_RNA"/>
</dbReference>
<dbReference type="AlphaFoldDB" id="A0A0V0IXZ2"/>
<dbReference type="InterPro" id="IPR036452">
    <property type="entry name" value="Ribo_hydro-like"/>
</dbReference>
<dbReference type="Gene3D" id="3.90.245.10">
    <property type="entry name" value="Ribonucleoside hydrolase-like"/>
    <property type="match status" value="1"/>
</dbReference>
<comment type="similarity">
    <text evidence="1">Belongs to the IUNH family.</text>
</comment>
<dbReference type="PANTHER" id="PTHR46692:SF7">
    <property type="entry name" value="INOSINE_URIDINE-PREFERRING NUCLEOSIDE HYDROLASE DOMAIN-CONTAINING PROTEIN"/>
    <property type="match status" value="1"/>
</dbReference>
<dbReference type="Pfam" id="PF01156">
    <property type="entry name" value="IU_nuc_hydro"/>
    <property type="match status" value="1"/>
</dbReference>
<reference evidence="3" key="1">
    <citation type="submission" date="2015-12" db="EMBL/GenBank/DDBJ databases">
        <title>Gene expression during late stages of embryo sac development: a critical building block for successful pollen-pistil interactions.</title>
        <authorList>
            <person name="Liu Y."/>
            <person name="Joly V."/>
            <person name="Sabar M."/>
            <person name="Matton D.P."/>
        </authorList>
    </citation>
    <scope>NUCLEOTIDE SEQUENCE</scope>
</reference>
<accession>A0A0V0IXZ2</accession>
<sequence>MVQLDIVDIGKLFLWVMEDGWTLTQIMGFGRASFHRGREHIHLFDSQQLSNNPHLKKNVEHIYIMGGGIRSKNPKGCCPDDASPSCQPQQCGDRGNLFTDFTSNPYAEFNIFMDPFAAYQVIHSDIPITIVPLDATNTILVNKNFLETFEKNQHTYEAQYCFKSLKIIRDTWFDDQFYRVTIQEYRT</sequence>
<dbReference type="GO" id="GO:0016799">
    <property type="term" value="F:hydrolase activity, hydrolyzing N-glycosyl compounds"/>
    <property type="evidence" value="ECO:0007669"/>
    <property type="project" value="InterPro"/>
</dbReference>
<organism evidence="3">
    <name type="scientific">Solanum chacoense</name>
    <name type="common">Chaco potato</name>
    <dbReference type="NCBI Taxonomy" id="4108"/>
    <lineage>
        <taxon>Eukaryota</taxon>
        <taxon>Viridiplantae</taxon>
        <taxon>Streptophyta</taxon>
        <taxon>Embryophyta</taxon>
        <taxon>Tracheophyta</taxon>
        <taxon>Spermatophyta</taxon>
        <taxon>Magnoliopsida</taxon>
        <taxon>eudicotyledons</taxon>
        <taxon>Gunneridae</taxon>
        <taxon>Pentapetalae</taxon>
        <taxon>asterids</taxon>
        <taxon>lamiids</taxon>
        <taxon>Solanales</taxon>
        <taxon>Solanaceae</taxon>
        <taxon>Solanoideae</taxon>
        <taxon>Solaneae</taxon>
        <taxon>Solanum</taxon>
    </lineage>
</organism>
<feature type="domain" description="Inosine/uridine-preferring nucleoside hydrolase" evidence="2">
    <location>
        <begin position="49"/>
        <end position="166"/>
    </location>
</feature>
<evidence type="ECO:0000256" key="1">
    <source>
        <dbReference type="ARBA" id="ARBA00009176"/>
    </source>
</evidence>